<keyword evidence="2" id="KW-1185">Reference proteome</keyword>
<proteinExistence type="predicted"/>
<evidence type="ECO:0000313" key="1">
    <source>
        <dbReference type="EMBL" id="KAK4829816.1"/>
    </source>
</evidence>
<organism evidence="1 2">
    <name type="scientific">Mycteria americana</name>
    <name type="common">Wood stork</name>
    <dbReference type="NCBI Taxonomy" id="33587"/>
    <lineage>
        <taxon>Eukaryota</taxon>
        <taxon>Metazoa</taxon>
        <taxon>Chordata</taxon>
        <taxon>Craniata</taxon>
        <taxon>Vertebrata</taxon>
        <taxon>Euteleostomi</taxon>
        <taxon>Archelosauria</taxon>
        <taxon>Archosauria</taxon>
        <taxon>Dinosauria</taxon>
        <taxon>Saurischia</taxon>
        <taxon>Theropoda</taxon>
        <taxon>Coelurosauria</taxon>
        <taxon>Aves</taxon>
        <taxon>Neognathae</taxon>
        <taxon>Neoaves</taxon>
        <taxon>Aequornithes</taxon>
        <taxon>Ciconiiformes</taxon>
        <taxon>Ciconiidae</taxon>
        <taxon>Mycteria</taxon>
    </lineage>
</organism>
<comment type="caution">
    <text evidence="1">The sequence shown here is derived from an EMBL/GenBank/DDBJ whole genome shotgun (WGS) entry which is preliminary data.</text>
</comment>
<evidence type="ECO:0000313" key="2">
    <source>
        <dbReference type="Proteomes" id="UP001333110"/>
    </source>
</evidence>
<gene>
    <name evidence="1" type="ORF">QYF61_006653</name>
</gene>
<evidence type="ECO:0008006" key="3">
    <source>
        <dbReference type="Google" id="ProtNLM"/>
    </source>
</evidence>
<dbReference type="Proteomes" id="UP001333110">
    <property type="component" value="Unassembled WGS sequence"/>
</dbReference>
<sequence length="250" mass="28334">MRVVMITLPVRLEDTKPQLTAVLWESLENTSILAKMRPSNDAKDFLGTLEHLVTVRSDWRKANISPTFKKGKKKDPGNCRPVSLTLIPGKVMEQLILETICRHMNDKKIIRNSQHGFTKGNRAFDTVSHKILTDKLLMYGLDKQTVRWVKTWLNGWAQRVVISGAKSSWRPGSILGLVLFNIFINDEGDVAECTLNKSADDTKLGGVADRPEGRAAIQRDLNRRLEKGPDRNLMKFNKEKCRVLHLGTPH</sequence>
<name>A0AAN7SH84_MYCAM</name>
<dbReference type="EMBL" id="JAUNZN010000001">
    <property type="protein sequence ID" value="KAK4829816.1"/>
    <property type="molecule type" value="Genomic_DNA"/>
</dbReference>
<dbReference type="PANTHER" id="PTHR33332">
    <property type="entry name" value="REVERSE TRANSCRIPTASE DOMAIN-CONTAINING PROTEIN"/>
    <property type="match status" value="1"/>
</dbReference>
<accession>A0AAN7SH84</accession>
<dbReference type="AlphaFoldDB" id="A0AAN7SH84"/>
<reference evidence="1 2" key="1">
    <citation type="journal article" date="2023" name="J. Hered.">
        <title>Chromosome-level genome of the wood stork (Mycteria americana) provides insight into avian chromosome evolution.</title>
        <authorList>
            <person name="Flamio R. Jr."/>
            <person name="Ramstad K.M."/>
        </authorList>
    </citation>
    <scope>NUCLEOTIDE SEQUENCE [LARGE SCALE GENOMIC DNA]</scope>
    <source>
        <strain evidence="1">JAX WOST 10</strain>
    </source>
</reference>
<protein>
    <recommendedName>
        <fullName evidence="3">Reverse transcriptase domain-containing protein</fullName>
    </recommendedName>
</protein>